<dbReference type="NCBIfam" id="TIGR01764">
    <property type="entry name" value="excise"/>
    <property type="match status" value="1"/>
</dbReference>
<dbReference type="RefSeq" id="WP_046766367.1">
    <property type="nucleotide sequence ID" value="NZ_KQ061219.1"/>
</dbReference>
<gene>
    <name evidence="2" type="ORF">SAMN04488563_0819</name>
</gene>
<feature type="domain" description="Helix-turn-helix" evidence="1">
    <location>
        <begin position="16"/>
        <end position="65"/>
    </location>
</feature>
<reference evidence="3" key="1">
    <citation type="submission" date="2016-10" db="EMBL/GenBank/DDBJ databases">
        <authorList>
            <person name="Varghese N."/>
            <person name="Submissions S."/>
        </authorList>
    </citation>
    <scope>NUCLEOTIDE SEQUENCE [LARGE SCALE GENOMIC DNA]</scope>
    <source>
        <strain evidence="3">DSM 45079</strain>
    </source>
</reference>
<evidence type="ECO:0000313" key="3">
    <source>
        <dbReference type="Proteomes" id="UP000182977"/>
    </source>
</evidence>
<dbReference type="STRING" id="419479.SAMN04488563_0819"/>
<sequence length="76" mass="8530">MNDDETLIELQSAGDVLTIEEAARYLRIGRTTMYALVMGGQIRSIKIGYLRRVPVECLREYVADQLRQAQATGQVA</sequence>
<evidence type="ECO:0000259" key="1">
    <source>
        <dbReference type="Pfam" id="PF12728"/>
    </source>
</evidence>
<keyword evidence="3" id="KW-1185">Reference proteome</keyword>
<name>A0A1H2H394_9ACTN</name>
<organism evidence="2 3">
    <name type="scientific">Jiangella alkaliphila</name>
    <dbReference type="NCBI Taxonomy" id="419479"/>
    <lineage>
        <taxon>Bacteria</taxon>
        <taxon>Bacillati</taxon>
        <taxon>Actinomycetota</taxon>
        <taxon>Actinomycetes</taxon>
        <taxon>Jiangellales</taxon>
        <taxon>Jiangellaceae</taxon>
        <taxon>Jiangella</taxon>
    </lineage>
</organism>
<dbReference type="InterPro" id="IPR038148">
    <property type="entry name" value="Tn1545/Tn916_Xis"/>
</dbReference>
<dbReference type="EMBL" id="LT629791">
    <property type="protein sequence ID" value="SDU26324.1"/>
    <property type="molecule type" value="Genomic_DNA"/>
</dbReference>
<accession>A0A1H2H394</accession>
<dbReference type="InterPro" id="IPR041657">
    <property type="entry name" value="HTH_17"/>
</dbReference>
<dbReference type="Gene3D" id="3.90.105.50">
    <property type="match status" value="1"/>
</dbReference>
<dbReference type="Pfam" id="PF12728">
    <property type="entry name" value="HTH_17"/>
    <property type="match status" value="1"/>
</dbReference>
<dbReference type="InterPro" id="IPR010093">
    <property type="entry name" value="SinI_DNA-bd"/>
</dbReference>
<protein>
    <submittedName>
        <fullName evidence="2">DNA binding domain-containing protein, excisionase family</fullName>
    </submittedName>
</protein>
<evidence type="ECO:0000313" key="2">
    <source>
        <dbReference type="EMBL" id="SDU26324.1"/>
    </source>
</evidence>
<dbReference type="Proteomes" id="UP000182977">
    <property type="component" value="Chromosome I"/>
</dbReference>
<dbReference type="OrthoDB" id="3789542at2"/>
<dbReference type="GO" id="GO:0003677">
    <property type="term" value="F:DNA binding"/>
    <property type="evidence" value="ECO:0007669"/>
    <property type="project" value="InterPro"/>
</dbReference>
<proteinExistence type="predicted"/>
<dbReference type="AlphaFoldDB" id="A0A1H2H394"/>